<evidence type="ECO:0000259" key="1">
    <source>
        <dbReference type="Pfam" id="PF13472"/>
    </source>
</evidence>
<dbReference type="Gene3D" id="3.40.50.1110">
    <property type="entry name" value="SGNH hydrolase"/>
    <property type="match status" value="1"/>
</dbReference>
<proteinExistence type="predicted"/>
<evidence type="ECO:0000313" key="3">
    <source>
        <dbReference type="Proteomes" id="UP001519271"/>
    </source>
</evidence>
<dbReference type="EMBL" id="JAGGKC010000020">
    <property type="protein sequence ID" value="MBP1919875.1"/>
    <property type="molecule type" value="Genomic_DNA"/>
</dbReference>
<reference evidence="2 3" key="1">
    <citation type="submission" date="2021-03" db="EMBL/GenBank/DDBJ databases">
        <title>Genomic Encyclopedia of Type Strains, Phase IV (KMG-IV): sequencing the most valuable type-strain genomes for metagenomic binning, comparative biology and taxonomic classification.</title>
        <authorList>
            <person name="Goeker M."/>
        </authorList>
    </citation>
    <scope>NUCLEOTIDE SEQUENCE [LARGE SCALE GENOMIC DNA]</scope>
    <source>
        <strain evidence="2 3">DSM 6139</strain>
    </source>
</reference>
<dbReference type="Proteomes" id="UP001519271">
    <property type="component" value="Unassembled WGS sequence"/>
</dbReference>
<dbReference type="SUPFAM" id="SSF52266">
    <property type="entry name" value="SGNH hydrolase"/>
    <property type="match status" value="1"/>
</dbReference>
<keyword evidence="3" id="KW-1185">Reference proteome</keyword>
<dbReference type="InterPro" id="IPR013830">
    <property type="entry name" value="SGNH_hydro"/>
</dbReference>
<dbReference type="RefSeq" id="WP_209460056.1">
    <property type="nucleotide sequence ID" value="NZ_JAGGKC010000020.1"/>
</dbReference>
<dbReference type="CDD" id="cd01839">
    <property type="entry name" value="SGNH_arylesterase_like"/>
    <property type="match status" value="1"/>
</dbReference>
<accession>A0ABS4G5P2</accession>
<comment type="caution">
    <text evidence="2">The sequence shown here is derived from an EMBL/GenBank/DDBJ whole genome shotgun (WGS) entry which is preliminary data.</text>
</comment>
<name>A0ABS4G5P2_9CLOT</name>
<feature type="domain" description="SGNH hydrolase-type esterase" evidence="1">
    <location>
        <begin position="8"/>
        <end position="199"/>
    </location>
</feature>
<protein>
    <submittedName>
        <fullName evidence="2">Lysophospholipase L1-like esterase</fullName>
    </submittedName>
</protein>
<dbReference type="Pfam" id="PF13472">
    <property type="entry name" value="Lipase_GDSL_2"/>
    <property type="match status" value="1"/>
</dbReference>
<dbReference type="InterPro" id="IPR036514">
    <property type="entry name" value="SGNH_hydro_sf"/>
</dbReference>
<gene>
    <name evidence="2" type="ORF">J2Z34_002371</name>
</gene>
<organism evidence="2 3">
    <name type="scientific">Youngiibacter multivorans</name>
    <dbReference type="NCBI Taxonomy" id="937251"/>
    <lineage>
        <taxon>Bacteria</taxon>
        <taxon>Bacillati</taxon>
        <taxon>Bacillota</taxon>
        <taxon>Clostridia</taxon>
        <taxon>Eubacteriales</taxon>
        <taxon>Clostridiaceae</taxon>
        <taxon>Youngiibacter</taxon>
    </lineage>
</organism>
<evidence type="ECO:0000313" key="2">
    <source>
        <dbReference type="EMBL" id="MBP1919875.1"/>
    </source>
</evidence>
<sequence>MDRKRIVCFGDSNTWGYDAGTGGRFTDSVRWTTLLQELLGSEWEVISEGLSGRTAVCDDPLFEGLNGLDYIHPCLMSHNPVELAIIMLGTNDTKERFSFTSMNIAQGIARLAVKARSVKAGPGGTGTKVLVVCPPVIGERYIDSEIGAAMGKGCDLKSRDLAKNLSSLLELEGIPFFDSGKTIGMNRIDYMHLDADGHRKMADLMGELVNGIMSGENLNNREDI</sequence>